<protein>
    <submittedName>
        <fullName evidence="1">Uncharacterized protein</fullName>
    </submittedName>
</protein>
<dbReference type="KEGG" id="falb:HYN59_17195"/>
<dbReference type="PROSITE" id="PS51257">
    <property type="entry name" value="PROKAR_LIPOPROTEIN"/>
    <property type="match status" value="1"/>
</dbReference>
<dbReference type="EMBL" id="CP029186">
    <property type="protein sequence ID" value="AWH86736.1"/>
    <property type="molecule type" value="Genomic_DNA"/>
</dbReference>
<gene>
    <name evidence="1" type="ORF">HYN59_17195</name>
</gene>
<dbReference type="RefSeq" id="WP_108779458.1">
    <property type="nucleotide sequence ID" value="NZ_CP029186.1"/>
</dbReference>
<evidence type="ECO:0000313" key="2">
    <source>
        <dbReference type="Proteomes" id="UP000244929"/>
    </source>
</evidence>
<sequence length="169" mass="19817">MKRIYLVVLLIVTACYKKDAPFDAFVFSVGSYTKDFSLKIDNSDTIYYQDRFKMKTGRNYYAVPNKADRDSIIAIIEHLNFPNYDSIYIQENLMDGAGIKFYKKKGTVEDWIFFYGDAGPRELNEYADKFYILMKRMSFKPYPKKVDLGDLKYVQIPEITFIPLKNPTP</sequence>
<name>A0A2S1R2C3_9FLAO</name>
<evidence type="ECO:0000313" key="1">
    <source>
        <dbReference type="EMBL" id="AWH86736.1"/>
    </source>
</evidence>
<keyword evidence="2" id="KW-1185">Reference proteome</keyword>
<accession>A0A2S1R2C3</accession>
<dbReference type="OrthoDB" id="1351449at2"/>
<reference evidence="1 2" key="1">
    <citation type="submission" date="2018-04" db="EMBL/GenBank/DDBJ databases">
        <title>Genome sequencing of Flavobacterium sp. HYN0059.</title>
        <authorList>
            <person name="Yi H."/>
            <person name="Baek C."/>
        </authorList>
    </citation>
    <scope>NUCLEOTIDE SEQUENCE [LARGE SCALE GENOMIC DNA]</scope>
    <source>
        <strain evidence="1 2">HYN0059</strain>
    </source>
</reference>
<dbReference type="AlphaFoldDB" id="A0A2S1R2C3"/>
<dbReference type="Proteomes" id="UP000244929">
    <property type="component" value="Chromosome"/>
</dbReference>
<proteinExistence type="predicted"/>
<organism evidence="1 2">
    <name type="scientific">Flavobacterium album</name>
    <dbReference type="NCBI Taxonomy" id="2175091"/>
    <lineage>
        <taxon>Bacteria</taxon>
        <taxon>Pseudomonadati</taxon>
        <taxon>Bacteroidota</taxon>
        <taxon>Flavobacteriia</taxon>
        <taxon>Flavobacteriales</taxon>
        <taxon>Flavobacteriaceae</taxon>
        <taxon>Flavobacterium</taxon>
    </lineage>
</organism>